<reference evidence="1 2" key="1">
    <citation type="submission" date="2015-01" db="EMBL/GenBank/DDBJ databases">
        <title>Genome sequence of the beneficial rhizobacterium Pseudomonas fluorescens 2-79.</title>
        <authorList>
            <person name="Thuermer A."/>
            <person name="Daniel R."/>
        </authorList>
    </citation>
    <scope>NUCLEOTIDE SEQUENCE [LARGE SCALE GENOMIC DNA]</scope>
    <source>
        <strain evidence="1 2">2-79</strain>
    </source>
</reference>
<protein>
    <submittedName>
        <fullName evidence="1">Uncharacterized protein</fullName>
    </submittedName>
</protein>
<sequence length="231" mass="24810">MIAGFEAINDKGSYQVDSGFPVLTLVRSGQLLSQKYTNGETTNTSPTRVAVTVNDGEILAVSSGVFSSLGSTVGNVAYIYTDGPAGQLVNYYIFRPGDIPVSTVGLQLFNDLGRLTFDSGWDLFDVRAIMTGYDTLSLTPGRKYAFVHNQIATRVKYIKVVNGMSPNYMTSYIRTTEFSSYKINSNVIEARLSTIDIAGTRPKASGSSSGFTSTQQNGVVASALIIDVTGM</sequence>
<name>A0A0D0SJ69_PSEFL</name>
<dbReference type="PATRIC" id="fig|294.125.peg.2643"/>
<accession>A0A0D0SJ69</accession>
<dbReference type="AlphaFoldDB" id="A0A0D0SJ69"/>
<dbReference type="RefSeq" id="WP_124421685.1">
    <property type="nucleotide sequence ID" value="NZ_JXCQ01000018.1"/>
</dbReference>
<comment type="caution">
    <text evidence="1">The sequence shown here is derived from an EMBL/GenBank/DDBJ whole genome shotgun (WGS) entry which is preliminary data.</text>
</comment>
<dbReference type="Proteomes" id="UP000032210">
    <property type="component" value="Unassembled WGS sequence"/>
</dbReference>
<proteinExistence type="predicted"/>
<evidence type="ECO:0000313" key="2">
    <source>
        <dbReference type="Proteomes" id="UP000032210"/>
    </source>
</evidence>
<evidence type="ECO:0000313" key="1">
    <source>
        <dbReference type="EMBL" id="KIR22023.1"/>
    </source>
</evidence>
<dbReference type="EMBL" id="JXCQ01000018">
    <property type="protein sequence ID" value="KIR22023.1"/>
    <property type="molecule type" value="Genomic_DNA"/>
</dbReference>
<organism evidence="1 2">
    <name type="scientific">Pseudomonas fluorescens</name>
    <dbReference type="NCBI Taxonomy" id="294"/>
    <lineage>
        <taxon>Bacteria</taxon>
        <taxon>Pseudomonadati</taxon>
        <taxon>Pseudomonadota</taxon>
        <taxon>Gammaproteobacteria</taxon>
        <taxon>Pseudomonadales</taxon>
        <taxon>Pseudomonadaceae</taxon>
        <taxon>Pseudomonas</taxon>
    </lineage>
</organism>
<gene>
    <name evidence="1" type="ORF">PFLU3_25750</name>
</gene>